<gene>
    <name evidence="3" type="ORF">F7725_026348</name>
</gene>
<evidence type="ECO:0000256" key="2">
    <source>
        <dbReference type="SAM" id="Phobius"/>
    </source>
</evidence>
<keyword evidence="2" id="KW-0472">Membrane</keyword>
<protein>
    <recommendedName>
        <fullName evidence="5">Protein RIC-3</fullName>
    </recommendedName>
</protein>
<dbReference type="Proteomes" id="UP000518266">
    <property type="component" value="Unassembled WGS sequence"/>
</dbReference>
<dbReference type="EMBL" id="JAAKFY010000027">
    <property type="protein sequence ID" value="KAF3832683.1"/>
    <property type="molecule type" value="Genomic_DNA"/>
</dbReference>
<name>A0A7J5X764_DISMA</name>
<feature type="region of interest" description="Disordered" evidence="1">
    <location>
        <begin position="203"/>
        <end position="278"/>
    </location>
</feature>
<feature type="region of interest" description="Disordered" evidence="1">
    <location>
        <begin position="116"/>
        <end position="139"/>
    </location>
</feature>
<evidence type="ECO:0000313" key="4">
    <source>
        <dbReference type="Proteomes" id="UP000518266"/>
    </source>
</evidence>
<keyword evidence="4" id="KW-1185">Reference proteome</keyword>
<dbReference type="GO" id="GO:0045202">
    <property type="term" value="C:synapse"/>
    <property type="evidence" value="ECO:0007669"/>
    <property type="project" value="GOC"/>
</dbReference>
<dbReference type="OrthoDB" id="8962560at2759"/>
<feature type="compositionally biased region" description="Acidic residues" evidence="1">
    <location>
        <begin position="233"/>
        <end position="248"/>
    </location>
</feature>
<comment type="caution">
    <text evidence="3">The sequence shown here is derived from an EMBL/GenBank/DDBJ whole genome shotgun (WGS) entry which is preliminary data.</text>
</comment>
<sequence>MSITTCQKVTLISCSVLCISLFLPRMLLPRAKKEMGRPEVGPGYYPPVIHQLSLPEDPERWGVDPSVYSLTHSAEVMAKFKSMGPGKKHNLMEPDEDLIRLQQKLLQTEKKMERIVSGKSRCSGTGRSKKSKTSISKKEEKLLKQLRQITQLIQEGRMEAATPEMEAEETPYCADWEGYPEETYPDYDEPWKRHEFDIYKLEEPTYQPTAEALAERMEQEEEEMNSRKLSVVVEEDEEAEEEDEEDYPREDVYKKEEEEEEEEEEDDGTEEEVDEEIQ</sequence>
<dbReference type="GO" id="GO:0007271">
    <property type="term" value="P:synaptic transmission, cholinergic"/>
    <property type="evidence" value="ECO:0007669"/>
    <property type="project" value="TreeGrafter"/>
</dbReference>
<feature type="transmembrane region" description="Helical" evidence="2">
    <location>
        <begin position="9"/>
        <end position="28"/>
    </location>
</feature>
<evidence type="ECO:0008006" key="5">
    <source>
        <dbReference type="Google" id="ProtNLM"/>
    </source>
</evidence>
<dbReference type="PANTHER" id="PTHR21723">
    <property type="entry name" value="RESISTANCE TO INHIBITORS OF CHOLINESTERASE PROTEIN 3 RIC3"/>
    <property type="match status" value="1"/>
</dbReference>
<keyword evidence="2" id="KW-0812">Transmembrane</keyword>
<organism evidence="3 4">
    <name type="scientific">Dissostichus mawsoni</name>
    <name type="common">Antarctic cod</name>
    <dbReference type="NCBI Taxonomy" id="36200"/>
    <lineage>
        <taxon>Eukaryota</taxon>
        <taxon>Metazoa</taxon>
        <taxon>Chordata</taxon>
        <taxon>Craniata</taxon>
        <taxon>Vertebrata</taxon>
        <taxon>Euteleostomi</taxon>
        <taxon>Actinopterygii</taxon>
        <taxon>Neopterygii</taxon>
        <taxon>Teleostei</taxon>
        <taxon>Neoteleostei</taxon>
        <taxon>Acanthomorphata</taxon>
        <taxon>Eupercaria</taxon>
        <taxon>Perciformes</taxon>
        <taxon>Notothenioidei</taxon>
        <taxon>Nototheniidae</taxon>
        <taxon>Dissostichus</taxon>
    </lineage>
</organism>
<evidence type="ECO:0000256" key="1">
    <source>
        <dbReference type="SAM" id="MobiDB-lite"/>
    </source>
</evidence>
<dbReference type="GO" id="GO:0005789">
    <property type="term" value="C:endoplasmic reticulum membrane"/>
    <property type="evidence" value="ECO:0007669"/>
    <property type="project" value="UniProtKB-SubCell"/>
</dbReference>
<dbReference type="GO" id="GO:0043005">
    <property type="term" value="C:neuron projection"/>
    <property type="evidence" value="ECO:0007669"/>
    <property type="project" value="TreeGrafter"/>
</dbReference>
<evidence type="ECO:0000313" key="3">
    <source>
        <dbReference type="EMBL" id="KAF3832683.1"/>
    </source>
</evidence>
<dbReference type="GO" id="GO:0034394">
    <property type="term" value="P:protein localization to cell surface"/>
    <property type="evidence" value="ECO:0007669"/>
    <property type="project" value="TreeGrafter"/>
</dbReference>
<keyword evidence="2" id="KW-1133">Transmembrane helix</keyword>
<dbReference type="AlphaFoldDB" id="A0A7J5X764"/>
<dbReference type="PANTHER" id="PTHR21723:SF3">
    <property type="entry name" value="PROTEIN RIC-3"/>
    <property type="match status" value="1"/>
</dbReference>
<feature type="compositionally biased region" description="Acidic residues" evidence="1">
    <location>
        <begin position="257"/>
        <end position="278"/>
    </location>
</feature>
<accession>A0A7J5X764</accession>
<feature type="compositionally biased region" description="Low complexity" evidence="1">
    <location>
        <begin position="117"/>
        <end position="126"/>
    </location>
</feature>
<dbReference type="InterPro" id="IPR026160">
    <property type="entry name" value="Ric3"/>
</dbReference>
<dbReference type="GO" id="GO:0043025">
    <property type="term" value="C:neuronal cell body"/>
    <property type="evidence" value="ECO:0007669"/>
    <property type="project" value="TreeGrafter"/>
</dbReference>
<reference evidence="3 4" key="1">
    <citation type="submission" date="2020-03" db="EMBL/GenBank/DDBJ databases">
        <title>Dissostichus mawsoni Genome sequencing and assembly.</title>
        <authorList>
            <person name="Park H."/>
        </authorList>
    </citation>
    <scope>NUCLEOTIDE SEQUENCE [LARGE SCALE GENOMIC DNA]</scope>
    <source>
        <strain evidence="3">DM0001</strain>
        <tissue evidence="3">Muscle</tissue>
    </source>
</reference>
<proteinExistence type="predicted"/>